<evidence type="ECO:0000313" key="2">
    <source>
        <dbReference type="Proteomes" id="UP000706891"/>
    </source>
</evidence>
<keyword evidence="2" id="KW-1185">Reference proteome</keyword>
<name>A0A938WUY0_9BACT</name>
<sequence>MRVLHYIPSMKAVAASAFLGYKLDLLCLMSERMEVTALTPDAGGVRLDGIRIVTLPALRIACMRRKGWTKLLHKLGPDIVHIHACGGISAYRLSCACRDMGIPVLVSLDRRLAPWHASCRMLSGWPVSVGYWGRAVLSYAMALHAVCCQEYDALRVMGRSFWHKGTGPFEEKVVEIDAFNITGGTSASGMLDSMIALYRKMADTLPFPRMNDDERYAEDVLITLGASEGRADVKVADEKLPVIRSFGTESWRRIFLHSFDEGVIDYLMAGTRILRLNVPEGLETGVTTLERFGQCDRNIVNDNIIRNARAMRRLRSDDSVKDVELEVCSTVVETIIKVKHSCVRRADFVQLYRVLRFTDYDECRVEAVISSLGLLKQSARLMRVMEEHYGLTEGFMFTQPLDDRGTDTLRNKLFKSGIQ</sequence>
<reference evidence="1" key="1">
    <citation type="submission" date="2020-08" db="EMBL/GenBank/DDBJ databases">
        <authorList>
            <person name="Cejkova D."/>
            <person name="Kubasova T."/>
            <person name="Jahodarova E."/>
            <person name="Rychlik I."/>
        </authorList>
    </citation>
    <scope>NUCLEOTIDE SEQUENCE</scope>
    <source>
        <strain evidence="1">An824</strain>
    </source>
</reference>
<dbReference type="AlphaFoldDB" id="A0A938WUY0"/>
<organism evidence="1 2">
    <name type="scientific">Marseilla massiliensis</name>
    <dbReference type="NCBI Taxonomy" id="1841864"/>
    <lineage>
        <taxon>Bacteria</taxon>
        <taxon>Pseudomonadati</taxon>
        <taxon>Bacteroidota</taxon>
        <taxon>Bacteroidia</taxon>
        <taxon>Bacteroidales</taxon>
        <taxon>Prevotellaceae</taxon>
        <taxon>Marseilla</taxon>
    </lineage>
</organism>
<evidence type="ECO:0008006" key="3">
    <source>
        <dbReference type="Google" id="ProtNLM"/>
    </source>
</evidence>
<comment type="caution">
    <text evidence="1">The sequence shown here is derived from an EMBL/GenBank/DDBJ whole genome shotgun (WGS) entry which is preliminary data.</text>
</comment>
<dbReference type="EMBL" id="JACJJG010000092">
    <property type="protein sequence ID" value="MBM6674540.1"/>
    <property type="molecule type" value="Genomic_DNA"/>
</dbReference>
<reference evidence="1" key="2">
    <citation type="journal article" date="2021" name="Sci. Rep.">
        <title>The distribution of antibiotic resistance genes in chicken gut microbiota commensals.</title>
        <authorList>
            <person name="Juricova H."/>
            <person name="Matiasovicova J."/>
            <person name="Kubasova T."/>
            <person name="Cejkova D."/>
            <person name="Rychlik I."/>
        </authorList>
    </citation>
    <scope>NUCLEOTIDE SEQUENCE</scope>
    <source>
        <strain evidence="1">An824</strain>
    </source>
</reference>
<evidence type="ECO:0000313" key="1">
    <source>
        <dbReference type="EMBL" id="MBM6674540.1"/>
    </source>
</evidence>
<accession>A0A938WUY0</accession>
<proteinExistence type="predicted"/>
<dbReference type="RefSeq" id="WP_205105671.1">
    <property type="nucleotide sequence ID" value="NZ_JACJJG010000092.1"/>
</dbReference>
<dbReference type="SUPFAM" id="SSF53756">
    <property type="entry name" value="UDP-Glycosyltransferase/glycogen phosphorylase"/>
    <property type="match status" value="1"/>
</dbReference>
<gene>
    <name evidence="1" type="ORF">H6A34_11725</name>
</gene>
<protein>
    <recommendedName>
        <fullName evidence="3">Glycosyltransferase subfamily 4-like N-terminal domain-containing protein</fullName>
    </recommendedName>
</protein>
<dbReference type="Proteomes" id="UP000706891">
    <property type="component" value="Unassembled WGS sequence"/>
</dbReference>